<organism evidence="11 12">
    <name type="scientific">Tepidibacillus decaturensis</name>
    <dbReference type="NCBI Taxonomy" id="1413211"/>
    <lineage>
        <taxon>Bacteria</taxon>
        <taxon>Bacillati</taxon>
        <taxon>Bacillota</taxon>
        <taxon>Bacilli</taxon>
        <taxon>Bacillales</taxon>
        <taxon>Bacillaceae</taxon>
        <taxon>Tepidibacillus</taxon>
    </lineage>
</organism>
<evidence type="ECO:0000256" key="5">
    <source>
        <dbReference type="ARBA" id="ARBA00022692"/>
    </source>
</evidence>
<keyword evidence="4 10" id="KW-1003">Cell membrane</keyword>
<keyword evidence="5 10" id="KW-0812">Transmembrane</keyword>
<dbReference type="GO" id="GO:0005886">
    <property type="term" value="C:plasma membrane"/>
    <property type="evidence" value="ECO:0007669"/>
    <property type="project" value="UniProtKB-SubCell"/>
</dbReference>
<dbReference type="NCBIfam" id="TIGR01400">
    <property type="entry name" value="fliR"/>
    <property type="match status" value="1"/>
</dbReference>
<gene>
    <name evidence="11" type="ORF">U473_04760</name>
</gene>
<dbReference type="PANTHER" id="PTHR30065:SF1">
    <property type="entry name" value="SURFACE PRESENTATION OF ANTIGENS PROTEIN SPAR"/>
    <property type="match status" value="1"/>
</dbReference>
<keyword evidence="12" id="KW-1185">Reference proteome</keyword>
<keyword evidence="8 10" id="KW-0975">Bacterial flagellum</keyword>
<dbReference type="GO" id="GO:0009425">
    <property type="term" value="C:bacterial-type flagellum basal body"/>
    <property type="evidence" value="ECO:0007669"/>
    <property type="project" value="UniProtKB-SubCell"/>
</dbReference>
<proteinExistence type="inferred from homology"/>
<comment type="subcellular location">
    <subcellularLocation>
        <location evidence="10">Cell membrane</location>
        <topology evidence="10">Multi-pass membrane protein</topology>
    </subcellularLocation>
    <subcellularLocation>
        <location evidence="10">Bacterial flagellum basal body</location>
    </subcellularLocation>
</comment>
<name>A0A135L343_9BACI</name>
<dbReference type="STRING" id="1413211.U473_04760"/>
<reference evidence="11 12" key="1">
    <citation type="submission" date="2016-02" db="EMBL/GenBank/DDBJ databases">
        <title>Draft Genome for Tepidibacillus decaturensis nov. sp. Strain Z9, an Anaerobic, Moderately Thermophilic and Heterotrophic Bacterium from Deep Subsurface of the Illinois Basin, USA.</title>
        <authorList>
            <person name="Dong Y."/>
            <person name="Chang J.Y."/>
            <person name="Sanford R."/>
            <person name="Fouke B.W."/>
        </authorList>
    </citation>
    <scope>NUCLEOTIDE SEQUENCE [LARGE SCALE GENOMIC DNA]</scope>
    <source>
        <strain evidence="11 12">Z9</strain>
    </source>
</reference>
<keyword evidence="7 10" id="KW-0472">Membrane</keyword>
<evidence type="ECO:0000313" key="11">
    <source>
        <dbReference type="EMBL" id="KXG43402.1"/>
    </source>
</evidence>
<accession>A0A135L343</accession>
<feature type="transmembrane region" description="Helical" evidence="10">
    <location>
        <begin position="199"/>
        <end position="223"/>
    </location>
</feature>
<evidence type="ECO:0000256" key="8">
    <source>
        <dbReference type="ARBA" id="ARBA00023143"/>
    </source>
</evidence>
<evidence type="ECO:0000256" key="6">
    <source>
        <dbReference type="ARBA" id="ARBA00022989"/>
    </source>
</evidence>
<evidence type="ECO:0000256" key="2">
    <source>
        <dbReference type="ARBA" id="ARBA00009772"/>
    </source>
</evidence>
<evidence type="ECO:0000256" key="3">
    <source>
        <dbReference type="ARBA" id="ARBA00021717"/>
    </source>
</evidence>
<sequence length="243" mass="26967">MTAFFVTAPIYSSRGVPNQFKIGLGFFISLVILPTIGDEIPNLSIGSMFLVLILQETLFGLLLGWIAQLLITSIQIAGSFIDMQIGFAIANVIDPQTGFSSPLMGNFKYMFAMLLFLTLNGHHLLIDSIVSSYQLLPISVSWLTRLNDESLLFFVVNTFTQMFVIALKIAAPIVGTLFLSDVALGIVARTVPQLNVFVVGLPLKIIIHFLILFILVPGFIYLFQDLFQEMFTSMRQLMDLMGS</sequence>
<evidence type="ECO:0000256" key="7">
    <source>
        <dbReference type="ARBA" id="ARBA00023136"/>
    </source>
</evidence>
<keyword evidence="11" id="KW-0969">Cilium</keyword>
<dbReference type="OrthoDB" id="9807748at2"/>
<feature type="transmembrane region" description="Helical" evidence="10">
    <location>
        <begin position="49"/>
        <end position="71"/>
    </location>
</feature>
<evidence type="ECO:0000256" key="1">
    <source>
        <dbReference type="ARBA" id="ARBA00002578"/>
    </source>
</evidence>
<keyword evidence="11" id="KW-0282">Flagellum</keyword>
<protein>
    <recommendedName>
        <fullName evidence="3 9">Flagellar biosynthetic protein FliR</fullName>
    </recommendedName>
</protein>
<feature type="transmembrane region" description="Helical" evidence="10">
    <location>
        <begin position="151"/>
        <end position="179"/>
    </location>
</feature>
<evidence type="ECO:0000313" key="12">
    <source>
        <dbReference type="Proteomes" id="UP000070352"/>
    </source>
</evidence>
<dbReference type="EMBL" id="LSKU01000001">
    <property type="protein sequence ID" value="KXG43402.1"/>
    <property type="molecule type" value="Genomic_DNA"/>
</dbReference>
<evidence type="ECO:0000256" key="10">
    <source>
        <dbReference type="RuleBase" id="RU362071"/>
    </source>
</evidence>
<dbReference type="PANTHER" id="PTHR30065">
    <property type="entry name" value="FLAGELLAR BIOSYNTHETIC PROTEIN FLIR"/>
    <property type="match status" value="1"/>
</dbReference>
<keyword evidence="6 10" id="KW-1133">Transmembrane helix</keyword>
<comment type="similarity">
    <text evidence="2 10">Belongs to the FliR/MopE/SpaR family.</text>
</comment>
<dbReference type="GO" id="GO:0044780">
    <property type="term" value="P:bacterial-type flagellum assembly"/>
    <property type="evidence" value="ECO:0007669"/>
    <property type="project" value="UniProtKB-UniRule"/>
</dbReference>
<feature type="transmembrane region" description="Helical" evidence="10">
    <location>
        <begin position="20"/>
        <end position="37"/>
    </location>
</feature>
<comment type="function">
    <text evidence="1 10">Role in flagellar biosynthesis.</text>
</comment>
<dbReference type="PRINTS" id="PR00953">
    <property type="entry name" value="TYPE3IMRPROT"/>
</dbReference>
<comment type="caution">
    <text evidence="11">The sequence shown here is derived from an EMBL/GenBank/DDBJ whole genome shotgun (WGS) entry which is preliminary data.</text>
</comment>
<evidence type="ECO:0000256" key="4">
    <source>
        <dbReference type="ARBA" id="ARBA00022475"/>
    </source>
</evidence>
<feature type="transmembrane region" description="Helical" evidence="10">
    <location>
        <begin position="109"/>
        <end position="130"/>
    </location>
</feature>
<dbReference type="AlphaFoldDB" id="A0A135L343"/>
<dbReference type="InterPro" id="IPR002010">
    <property type="entry name" value="T3SS_IM_R"/>
</dbReference>
<dbReference type="Proteomes" id="UP000070352">
    <property type="component" value="Unassembled WGS sequence"/>
</dbReference>
<dbReference type="InterPro" id="IPR006303">
    <property type="entry name" value="FliR"/>
</dbReference>
<dbReference type="Pfam" id="PF01311">
    <property type="entry name" value="Bac_export_1"/>
    <property type="match status" value="1"/>
</dbReference>
<evidence type="ECO:0000256" key="9">
    <source>
        <dbReference type="NCBIfam" id="TIGR01400"/>
    </source>
</evidence>
<dbReference type="GO" id="GO:0006605">
    <property type="term" value="P:protein targeting"/>
    <property type="evidence" value="ECO:0007669"/>
    <property type="project" value="UniProtKB-UniRule"/>
</dbReference>
<keyword evidence="11" id="KW-0966">Cell projection</keyword>